<name>A0AAW2WWQ7_9LAMI</name>
<evidence type="ECO:0000313" key="2">
    <source>
        <dbReference type="EMBL" id="KAL0446197.1"/>
    </source>
</evidence>
<reference evidence="2" key="1">
    <citation type="submission" date="2020-06" db="EMBL/GenBank/DDBJ databases">
        <authorList>
            <person name="Li T."/>
            <person name="Hu X."/>
            <person name="Zhang T."/>
            <person name="Song X."/>
            <person name="Zhang H."/>
            <person name="Dai N."/>
            <person name="Sheng W."/>
            <person name="Hou X."/>
            <person name="Wei L."/>
        </authorList>
    </citation>
    <scope>NUCLEOTIDE SEQUENCE</scope>
    <source>
        <strain evidence="2">KEN1</strain>
        <tissue evidence="2">Leaf</tissue>
    </source>
</reference>
<comment type="caution">
    <text evidence="2">The sequence shown here is derived from an EMBL/GenBank/DDBJ whole genome shotgun (WGS) entry which is preliminary data.</text>
</comment>
<sequence length="83" mass="8923">MSTEELSPVLLGAIQQIVAAALREHVSATAPPGVATPSDVETPEEEAGEEAPVPVPLAGRRWELPLPEPQDVPPQWLARFEHL</sequence>
<gene>
    <name evidence="2" type="ORF">Slati_1747600</name>
</gene>
<organism evidence="2">
    <name type="scientific">Sesamum latifolium</name>
    <dbReference type="NCBI Taxonomy" id="2727402"/>
    <lineage>
        <taxon>Eukaryota</taxon>
        <taxon>Viridiplantae</taxon>
        <taxon>Streptophyta</taxon>
        <taxon>Embryophyta</taxon>
        <taxon>Tracheophyta</taxon>
        <taxon>Spermatophyta</taxon>
        <taxon>Magnoliopsida</taxon>
        <taxon>eudicotyledons</taxon>
        <taxon>Gunneridae</taxon>
        <taxon>Pentapetalae</taxon>
        <taxon>asterids</taxon>
        <taxon>lamiids</taxon>
        <taxon>Lamiales</taxon>
        <taxon>Pedaliaceae</taxon>
        <taxon>Sesamum</taxon>
    </lineage>
</organism>
<feature type="region of interest" description="Disordered" evidence="1">
    <location>
        <begin position="28"/>
        <end position="53"/>
    </location>
</feature>
<proteinExistence type="predicted"/>
<accession>A0AAW2WWQ7</accession>
<dbReference type="EMBL" id="JACGWN010000006">
    <property type="protein sequence ID" value="KAL0446197.1"/>
    <property type="molecule type" value="Genomic_DNA"/>
</dbReference>
<evidence type="ECO:0000256" key="1">
    <source>
        <dbReference type="SAM" id="MobiDB-lite"/>
    </source>
</evidence>
<protein>
    <submittedName>
        <fullName evidence="2">Uncharacterized protein</fullName>
    </submittedName>
</protein>
<reference evidence="2" key="2">
    <citation type="journal article" date="2024" name="Plant">
        <title>Genomic evolution and insights into agronomic trait innovations of Sesamum species.</title>
        <authorList>
            <person name="Miao H."/>
            <person name="Wang L."/>
            <person name="Qu L."/>
            <person name="Liu H."/>
            <person name="Sun Y."/>
            <person name="Le M."/>
            <person name="Wang Q."/>
            <person name="Wei S."/>
            <person name="Zheng Y."/>
            <person name="Lin W."/>
            <person name="Duan Y."/>
            <person name="Cao H."/>
            <person name="Xiong S."/>
            <person name="Wang X."/>
            <person name="Wei L."/>
            <person name="Li C."/>
            <person name="Ma Q."/>
            <person name="Ju M."/>
            <person name="Zhao R."/>
            <person name="Li G."/>
            <person name="Mu C."/>
            <person name="Tian Q."/>
            <person name="Mei H."/>
            <person name="Zhang T."/>
            <person name="Gao T."/>
            <person name="Zhang H."/>
        </authorList>
    </citation>
    <scope>NUCLEOTIDE SEQUENCE</scope>
    <source>
        <strain evidence="2">KEN1</strain>
    </source>
</reference>
<dbReference type="AlphaFoldDB" id="A0AAW2WWQ7"/>